<dbReference type="AlphaFoldDB" id="A0A285JTV2"/>
<dbReference type="RefSeq" id="WP_245923623.1">
    <property type="nucleotide sequence ID" value="NZ_OBDY01000024.1"/>
</dbReference>
<dbReference type="Gene3D" id="1.10.10.10">
    <property type="entry name" value="Winged helix-like DNA-binding domain superfamily/Winged helix DNA-binding domain"/>
    <property type="match status" value="1"/>
</dbReference>
<dbReference type="GO" id="GO:0005737">
    <property type="term" value="C:cytoplasm"/>
    <property type="evidence" value="ECO:0007669"/>
    <property type="project" value="TreeGrafter"/>
</dbReference>
<name>A0A285JTV2_9ACTN</name>
<organism evidence="4 5">
    <name type="scientific">Paractinoplanes atraurantiacus</name>
    <dbReference type="NCBI Taxonomy" id="1036182"/>
    <lineage>
        <taxon>Bacteria</taxon>
        <taxon>Bacillati</taxon>
        <taxon>Actinomycetota</taxon>
        <taxon>Actinomycetes</taxon>
        <taxon>Micromonosporales</taxon>
        <taxon>Micromonosporaceae</taxon>
        <taxon>Paractinoplanes</taxon>
    </lineage>
</organism>
<evidence type="ECO:0000313" key="4">
    <source>
        <dbReference type="EMBL" id="SNY62746.1"/>
    </source>
</evidence>
<dbReference type="GO" id="GO:0003677">
    <property type="term" value="F:DNA binding"/>
    <property type="evidence" value="ECO:0007669"/>
    <property type="project" value="InterPro"/>
</dbReference>
<keyword evidence="1" id="KW-0547">Nucleotide-binding</keyword>
<evidence type="ECO:0000256" key="1">
    <source>
        <dbReference type="ARBA" id="ARBA00022741"/>
    </source>
</evidence>
<sequence length="905" mass="96150">MSGTGLVNRVAERADLDDMMAALRRGESRVLVLHGAAGIGKSALIGYAGRAASGIRVLRAAGYESEMELAFAALHQLCLPLLDRLPLVPAPRREALETVFRMRDGAPPDPFLVGLATLDLLSGASEQQPLLGLVDDAQWLDRASAQVLGFVARRLLAESVGVLFAAREPVPELRGLPEREVTGLTGADAHLLLGSVAPGPLDPHIRDRIVAETHGNPLALIELPRGLTALQMAGGLGLLHAEALPGRLDRSFAERVRDLTGPARLLLLVAAAEPVGDPHLVRRAAESLGVPFDADGTGGLLVIGTRVTFRHPLARTAVYRSASAEDRRTVHRALAEVTDPHDAADRRAWHLSAAADWPDEPVAAELERSAGRARARGGLAAAAAFLQRSVALTGDRSRHADRVLAAAETSFQAGEAEQANALLGALDGPLDDFQRGRSGVLSGQIAFAGGAGTAAIPMLLGAARSFAAVDPRRAREACLQAWVMANLAADRDSFVAVARTVRAIPVAGPTGPLDLIVDGLALLVTDGWAAAATTLREAVRVIGDIPADEMLRWGWLATAACGAIWDVEGIRAEGLRQVRVAREAGALQVLPYCLATLGYALTWTGEFDAAGAAIAESELVSAAIGSPAPPFTDLRLLSLRGRETETAGLIAATRQSAAASGFGSGVTTAGWAGAVLYNGLARYPEAMRAALDAERHWEPFGSTWLLPDLVEAASRSGEPEIARDALGRLVAATEPFGTDVAAGLRARTRALLADGDEAESLYREAVERLGRTRLRPELARAHLLYGEWLRRRRQRMEAREQLRLAYEMFTAIGMEAFTERARRELLATGENVQRAAASTPGATLTAQERQIAILVRDGCSNAEVGERLFISPRTVEWHLRKVFAKLSIASRRQLRDVLPAGGVTG</sequence>
<dbReference type="SUPFAM" id="SSF46894">
    <property type="entry name" value="C-terminal effector domain of the bipartite response regulators"/>
    <property type="match status" value="1"/>
</dbReference>
<dbReference type="Pfam" id="PF00196">
    <property type="entry name" value="GerE"/>
    <property type="match status" value="1"/>
</dbReference>
<dbReference type="InterPro" id="IPR036388">
    <property type="entry name" value="WH-like_DNA-bd_sf"/>
</dbReference>
<dbReference type="GO" id="GO:0005524">
    <property type="term" value="F:ATP binding"/>
    <property type="evidence" value="ECO:0007669"/>
    <property type="project" value="UniProtKB-KW"/>
</dbReference>
<evidence type="ECO:0000256" key="2">
    <source>
        <dbReference type="ARBA" id="ARBA00022840"/>
    </source>
</evidence>
<dbReference type="InterPro" id="IPR041664">
    <property type="entry name" value="AAA_16"/>
</dbReference>
<dbReference type="Proteomes" id="UP000219612">
    <property type="component" value="Unassembled WGS sequence"/>
</dbReference>
<dbReference type="PROSITE" id="PS50043">
    <property type="entry name" value="HTH_LUXR_2"/>
    <property type="match status" value="1"/>
</dbReference>
<evidence type="ECO:0000259" key="3">
    <source>
        <dbReference type="PROSITE" id="PS50043"/>
    </source>
</evidence>
<dbReference type="PANTHER" id="PTHR16305:SF35">
    <property type="entry name" value="TRANSCRIPTIONAL ACTIVATOR DOMAIN"/>
    <property type="match status" value="1"/>
</dbReference>
<dbReference type="EMBL" id="OBDY01000024">
    <property type="protein sequence ID" value="SNY62746.1"/>
    <property type="molecule type" value="Genomic_DNA"/>
</dbReference>
<dbReference type="InterPro" id="IPR016032">
    <property type="entry name" value="Sig_transdc_resp-reg_C-effctor"/>
</dbReference>
<dbReference type="SMART" id="SM00421">
    <property type="entry name" value="HTH_LUXR"/>
    <property type="match status" value="1"/>
</dbReference>
<proteinExistence type="predicted"/>
<dbReference type="InterPro" id="IPR011990">
    <property type="entry name" value="TPR-like_helical_dom_sf"/>
</dbReference>
<dbReference type="GO" id="GO:0006355">
    <property type="term" value="P:regulation of DNA-templated transcription"/>
    <property type="evidence" value="ECO:0007669"/>
    <property type="project" value="InterPro"/>
</dbReference>
<dbReference type="PRINTS" id="PR00038">
    <property type="entry name" value="HTHLUXR"/>
</dbReference>
<feature type="domain" description="HTH luxR-type" evidence="3">
    <location>
        <begin position="837"/>
        <end position="902"/>
    </location>
</feature>
<dbReference type="Gene3D" id="1.25.40.10">
    <property type="entry name" value="Tetratricopeptide repeat domain"/>
    <property type="match status" value="1"/>
</dbReference>
<dbReference type="GO" id="GO:0004016">
    <property type="term" value="F:adenylate cyclase activity"/>
    <property type="evidence" value="ECO:0007669"/>
    <property type="project" value="TreeGrafter"/>
</dbReference>
<dbReference type="PANTHER" id="PTHR16305">
    <property type="entry name" value="TESTICULAR SOLUBLE ADENYLYL CYCLASE"/>
    <property type="match status" value="1"/>
</dbReference>
<keyword evidence="5" id="KW-1185">Reference proteome</keyword>
<keyword evidence="2" id="KW-0067">ATP-binding</keyword>
<accession>A0A285JTV2</accession>
<evidence type="ECO:0000313" key="5">
    <source>
        <dbReference type="Proteomes" id="UP000219612"/>
    </source>
</evidence>
<protein>
    <submittedName>
        <fullName evidence="4">Regulatory protein, luxR family</fullName>
    </submittedName>
</protein>
<gene>
    <name evidence="4" type="ORF">SAMN05421748_1248</name>
</gene>
<dbReference type="InterPro" id="IPR000792">
    <property type="entry name" value="Tscrpt_reg_LuxR_C"/>
</dbReference>
<dbReference type="Pfam" id="PF13191">
    <property type="entry name" value="AAA_16"/>
    <property type="match status" value="1"/>
</dbReference>
<dbReference type="CDD" id="cd06170">
    <property type="entry name" value="LuxR_C_like"/>
    <property type="match status" value="1"/>
</dbReference>
<reference evidence="4 5" key="1">
    <citation type="submission" date="2017-09" db="EMBL/GenBank/DDBJ databases">
        <authorList>
            <person name="Ehlers B."/>
            <person name="Leendertz F.H."/>
        </authorList>
    </citation>
    <scope>NUCLEOTIDE SEQUENCE [LARGE SCALE GENOMIC DNA]</scope>
    <source>
        <strain evidence="4 5">CGMCC 4.6857</strain>
    </source>
</reference>